<protein>
    <submittedName>
        <fullName evidence="3">RsmD family RNA methyltransferase</fullName>
    </submittedName>
</protein>
<dbReference type="PANTHER" id="PTHR43542">
    <property type="entry name" value="METHYLTRANSFERASE"/>
    <property type="match status" value="1"/>
</dbReference>
<evidence type="ECO:0000256" key="1">
    <source>
        <dbReference type="ARBA" id="ARBA00022603"/>
    </source>
</evidence>
<dbReference type="Gene3D" id="3.40.50.150">
    <property type="entry name" value="Vaccinia Virus protein VP39"/>
    <property type="match status" value="1"/>
</dbReference>
<gene>
    <name evidence="3" type="ORF">H8S08_07770</name>
</gene>
<sequence>MRIISGIHRGRVIQPPKNLRARPTTDFAKENLFNVLNSHLEIEGLDVLDLFSGTGSISYEFASRGAASVVSVEINAVHHQYIRNTAKSFGFTNIHPVKANAFLYLKSCAKQFDIIFADPPYDIEGSETIPAAVFDRNLLREGGWLILEHSKNLDVSRYPGFAESRSYGSVHFSIFKRD</sequence>
<accession>A0ABR7CMM3</accession>
<dbReference type="PROSITE" id="PS00092">
    <property type="entry name" value="N6_MTASE"/>
    <property type="match status" value="1"/>
</dbReference>
<evidence type="ECO:0000256" key="2">
    <source>
        <dbReference type="ARBA" id="ARBA00022679"/>
    </source>
</evidence>
<evidence type="ECO:0000313" key="3">
    <source>
        <dbReference type="EMBL" id="MBC5616911.1"/>
    </source>
</evidence>
<dbReference type="Pfam" id="PF03602">
    <property type="entry name" value="Cons_hypoth95"/>
    <property type="match status" value="1"/>
</dbReference>
<organism evidence="3 4">
    <name type="scientific">Alistipes hominis</name>
    <dbReference type="NCBI Taxonomy" id="2763015"/>
    <lineage>
        <taxon>Bacteria</taxon>
        <taxon>Pseudomonadati</taxon>
        <taxon>Bacteroidota</taxon>
        <taxon>Bacteroidia</taxon>
        <taxon>Bacteroidales</taxon>
        <taxon>Rikenellaceae</taxon>
        <taxon>Alistipes</taxon>
    </lineage>
</organism>
<keyword evidence="1 3" id="KW-0489">Methyltransferase</keyword>
<keyword evidence="4" id="KW-1185">Reference proteome</keyword>
<proteinExistence type="predicted"/>
<name>A0ABR7CMM3_9BACT</name>
<reference evidence="3 4" key="1">
    <citation type="submission" date="2020-08" db="EMBL/GenBank/DDBJ databases">
        <title>Genome public.</title>
        <authorList>
            <person name="Liu C."/>
            <person name="Sun Q."/>
        </authorList>
    </citation>
    <scope>NUCLEOTIDE SEQUENCE [LARGE SCALE GENOMIC DNA]</scope>
    <source>
        <strain evidence="3 4">New-7</strain>
    </source>
</reference>
<dbReference type="CDD" id="cd02440">
    <property type="entry name" value="AdoMet_MTases"/>
    <property type="match status" value="1"/>
</dbReference>
<keyword evidence="2" id="KW-0808">Transferase</keyword>
<dbReference type="RefSeq" id="WP_118656167.1">
    <property type="nucleotide sequence ID" value="NZ_JACOOK010000003.1"/>
</dbReference>
<dbReference type="GO" id="GO:0008168">
    <property type="term" value="F:methyltransferase activity"/>
    <property type="evidence" value="ECO:0007669"/>
    <property type="project" value="UniProtKB-KW"/>
</dbReference>
<dbReference type="SUPFAM" id="SSF53335">
    <property type="entry name" value="S-adenosyl-L-methionine-dependent methyltransferases"/>
    <property type="match status" value="1"/>
</dbReference>
<evidence type="ECO:0000313" key="4">
    <source>
        <dbReference type="Proteomes" id="UP000636891"/>
    </source>
</evidence>
<dbReference type="InterPro" id="IPR029063">
    <property type="entry name" value="SAM-dependent_MTases_sf"/>
</dbReference>
<dbReference type="InterPro" id="IPR002052">
    <property type="entry name" value="DNA_methylase_N6_adenine_CS"/>
</dbReference>
<comment type="caution">
    <text evidence="3">The sequence shown here is derived from an EMBL/GenBank/DDBJ whole genome shotgun (WGS) entry which is preliminary data.</text>
</comment>
<dbReference type="PANTHER" id="PTHR43542:SF1">
    <property type="entry name" value="METHYLTRANSFERASE"/>
    <property type="match status" value="1"/>
</dbReference>
<dbReference type="GO" id="GO:0032259">
    <property type="term" value="P:methylation"/>
    <property type="evidence" value="ECO:0007669"/>
    <property type="project" value="UniProtKB-KW"/>
</dbReference>
<dbReference type="PIRSF" id="PIRSF004553">
    <property type="entry name" value="CHP00095"/>
    <property type="match status" value="1"/>
</dbReference>
<dbReference type="EMBL" id="JACOOK010000003">
    <property type="protein sequence ID" value="MBC5616911.1"/>
    <property type="molecule type" value="Genomic_DNA"/>
</dbReference>
<dbReference type="InterPro" id="IPR004398">
    <property type="entry name" value="RNA_MeTrfase_RsmD"/>
</dbReference>
<dbReference type="Proteomes" id="UP000636891">
    <property type="component" value="Unassembled WGS sequence"/>
</dbReference>